<dbReference type="GO" id="GO:0005765">
    <property type="term" value="C:lysosomal membrane"/>
    <property type="evidence" value="ECO:0007669"/>
    <property type="project" value="UniProtKB-SubCell"/>
</dbReference>
<evidence type="ECO:0000313" key="14">
    <source>
        <dbReference type="Proteomes" id="UP000283509"/>
    </source>
</evidence>
<organism evidence="13 14">
    <name type="scientific">Penaeus vannamei</name>
    <name type="common">Whiteleg shrimp</name>
    <name type="synonym">Litopenaeus vannamei</name>
    <dbReference type="NCBI Taxonomy" id="6689"/>
    <lineage>
        <taxon>Eukaryota</taxon>
        <taxon>Metazoa</taxon>
        <taxon>Ecdysozoa</taxon>
        <taxon>Arthropoda</taxon>
        <taxon>Crustacea</taxon>
        <taxon>Multicrustacea</taxon>
        <taxon>Malacostraca</taxon>
        <taxon>Eumalacostraca</taxon>
        <taxon>Eucarida</taxon>
        <taxon>Decapoda</taxon>
        <taxon>Dendrobranchiata</taxon>
        <taxon>Penaeoidea</taxon>
        <taxon>Penaeidae</taxon>
        <taxon>Penaeus</taxon>
    </lineage>
</organism>
<keyword evidence="4 11" id="KW-0812">Transmembrane</keyword>
<dbReference type="FunFam" id="1.20.1280.290:FF:000016">
    <property type="entry name" value="Cystinosin homolog"/>
    <property type="match status" value="1"/>
</dbReference>
<dbReference type="EMBL" id="QCYY01001033">
    <property type="protein sequence ID" value="ROT81046.1"/>
    <property type="molecule type" value="Genomic_DNA"/>
</dbReference>
<dbReference type="AlphaFoldDB" id="A0A3R7QWT0"/>
<feature type="transmembrane region" description="Helical" evidence="11">
    <location>
        <begin position="191"/>
        <end position="211"/>
    </location>
</feature>
<keyword evidence="6" id="KW-0769">Symport</keyword>
<evidence type="ECO:0000256" key="2">
    <source>
        <dbReference type="ARBA" id="ARBA00006855"/>
    </source>
</evidence>
<dbReference type="InterPro" id="IPR006603">
    <property type="entry name" value="PQ-loop_rpt"/>
</dbReference>
<comment type="subcellular location">
    <subcellularLocation>
        <location evidence="1">Lysosome membrane</location>
        <topology evidence="1">Multi-pass membrane protein</topology>
    </subcellularLocation>
</comment>
<keyword evidence="8 11" id="KW-0472">Membrane</keyword>
<dbReference type="GO" id="GO:0015184">
    <property type="term" value="F:L-cystine transmembrane transporter activity"/>
    <property type="evidence" value="ECO:0007669"/>
    <property type="project" value="TreeGrafter"/>
</dbReference>
<reference evidence="13 14" key="1">
    <citation type="submission" date="2018-04" db="EMBL/GenBank/DDBJ databases">
        <authorList>
            <person name="Zhang X."/>
            <person name="Yuan J."/>
            <person name="Li F."/>
            <person name="Xiang J."/>
        </authorList>
    </citation>
    <scope>NUCLEOTIDE SEQUENCE [LARGE SCALE GENOMIC DNA]</scope>
    <source>
        <tissue evidence="13">Muscle</tissue>
    </source>
</reference>
<dbReference type="Pfam" id="PF04193">
    <property type="entry name" value="PQ-loop"/>
    <property type="match status" value="2"/>
</dbReference>
<sequence>MAATSSPASASAGAFMRVLALHLCFFLIGTAAETPVLEIIQVHVNDGNFTSVCKFTSQDVLLLDHESTNITLMVTGEAEENTTLMFVQEKHVIKPLPNITLPVGALNDTFILSLMAENAGHSVIVTKALPGNMTDVSKAFMRLSVSHSDALDYASDVVGWMYFVAWSVSFYPQTYSNWRRKSVIGLHFDFLSLNIVGFFVYSLFNVCLYWIPSIEADYFKRHPYGVNPVQLNDVIFSLHAFLACGIQVFQCFIYDRGDQQISLTARYIMTGITLSSLVMTILGAASAIQWLDFLYFMSYVKLFITLIKYIPQAYYNYRRKSTSGWSIGNILLDFTGGSLSIAQMFILSYNYNDWGSIFGDPTKFGLGLFSIIFDIFFMVQHYILYRGNEDYLRVLEPDSQGQRNSLTASVSSADYGSTGNH</sequence>
<feature type="transmembrane region" description="Helical" evidence="11">
    <location>
        <begin position="364"/>
        <end position="385"/>
    </location>
</feature>
<keyword evidence="14" id="KW-1185">Reference proteome</keyword>
<keyword evidence="12" id="KW-0732">Signal</keyword>
<gene>
    <name evidence="13" type="ORF">C7M84_000205</name>
</gene>
<comment type="caution">
    <text evidence="13">The sequence shown here is derived from an EMBL/GenBank/DDBJ whole genome shotgun (WGS) entry which is preliminary data.</text>
</comment>
<evidence type="ECO:0000256" key="9">
    <source>
        <dbReference type="ARBA" id="ARBA00023228"/>
    </source>
</evidence>
<evidence type="ECO:0000256" key="3">
    <source>
        <dbReference type="ARBA" id="ARBA00022448"/>
    </source>
</evidence>
<keyword evidence="3" id="KW-0813">Transport</keyword>
<comment type="catalytic activity">
    <reaction evidence="10">
        <text>L-cystine(out) + H(+)(out) = L-cystine(in) + H(+)(in)</text>
        <dbReference type="Rhea" id="RHEA:66172"/>
        <dbReference type="ChEBI" id="CHEBI:15378"/>
        <dbReference type="ChEBI" id="CHEBI:35491"/>
    </reaction>
    <physiologicalReaction direction="left-to-right" evidence="10">
        <dbReference type="Rhea" id="RHEA:66173"/>
    </physiologicalReaction>
</comment>
<accession>A0A3R7QWT0</accession>
<feature type="chain" id="PRO_5018712852" evidence="12">
    <location>
        <begin position="33"/>
        <end position="421"/>
    </location>
</feature>
<dbReference type="STRING" id="6689.A0A3R7QWT0"/>
<evidence type="ECO:0000256" key="12">
    <source>
        <dbReference type="SAM" id="SignalP"/>
    </source>
</evidence>
<proteinExistence type="inferred from homology"/>
<keyword evidence="9" id="KW-0458">Lysosome</keyword>
<protein>
    <submittedName>
        <fullName evidence="13">Putative cystinosin-like isoform X2</fullName>
    </submittedName>
</protein>
<keyword evidence="7 11" id="KW-1133">Transmembrane helix</keyword>
<feature type="signal peptide" evidence="12">
    <location>
        <begin position="1"/>
        <end position="32"/>
    </location>
</feature>
<dbReference type="SMART" id="SM00679">
    <property type="entry name" value="CTNS"/>
    <property type="match status" value="2"/>
</dbReference>
<dbReference type="InterPro" id="IPR005282">
    <property type="entry name" value="LC_transporter"/>
</dbReference>
<dbReference type="Gene3D" id="1.20.1280.290">
    <property type="match status" value="2"/>
</dbReference>
<evidence type="ECO:0000256" key="8">
    <source>
        <dbReference type="ARBA" id="ARBA00023136"/>
    </source>
</evidence>
<dbReference type="Proteomes" id="UP000283509">
    <property type="component" value="Unassembled WGS sequence"/>
</dbReference>
<feature type="transmembrane region" description="Helical" evidence="11">
    <location>
        <begin position="267"/>
        <end position="287"/>
    </location>
</feature>
<evidence type="ECO:0000256" key="10">
    <source>
        <dbReference type="ARBA" id="ARBA00048473"/>
    </source>
</evidence>
<comment type="similarity">
    <text evidence="2">Belongs to the cystinosin family.</text>
</comment>
<dbReference type="PANTHER" id="PTHR13131">
    <property type="entry name" value="CYSTINOSIN"/>
    <property type="match status" value="1"/>
</dbReference>
<evidence type="ECO:0000256" key="5">
    <source>
        <dbReference type="ARBA" id="ARBA00022737"/>
    </source>
</evidence>
<dbReference type="OrthoDB" id="75720at2759"/>
<evidence type="ECO:0000256" key="4">
    <source>
        <dbReference type="ARBA" id="ARBA00022692"/>
    </source>
</evidence>
<dbReference type="PANTHER" id="PTHR13131:SF5">
    <property type="entry name" value="CYSTINOSIN"/>
    <property type="match status" value="1"/>
</dbReference>
<dbReference type="GO" id="GO:0015293">
    <property type="term" value="F:symporter activity"/>
    <property type="evidence" value="ECO:0007669"/>
    <property type="project" value="UniProtKB-KW"/>
</dbReference>
<feature type="transmembrane region" description="Helical" evidence="11">
    <location>
        <begin position="234"/>
        <end position="255"/>
    </location>
</feature>
<feature type="transmembrane region" description="Helical" evidence="11">
    <location>
        <begin position="330"/>
        <end position="352"/>
    </location>
</feature>
<name>A0A3R7QWT0_PENVA</name>
<evidence type="ECO:0000256" key="1">
    <source>
        <dbReference type="ARBA" id="ARBA00004155"/>
    </source>
</evidence>
<keyword evidence="5" id="KW-0677">Repeat</keyword>
<evidence type="ECO:0000256" key="7">
    <source>
        <dbReference type="ARBA" id="ARBA00022989"/>
    </source>
</evidence>
<evidence type="ECO:0000256" key="6">
    <source>
        <dbReference type="ARBA" id="ARBA00022847"/>
    </source>
</evidence>
<evidence type="ECO:0000313" key="13">
    <source>
        <dbReference type="EMBL" id="ROT81046.1"/>
    </source>
</evidence>
<reference evidence="13 14" key="2">
    <citation type="submission" date="2019-01" db="EMBL/GenBank/DDBJ databases">
        <title>The decoding of complex shrimp genome reveals the adaptation for benthos swimmer, frequently molting mechanism and breeding impact on genome.</title>
        <authorList>
            <person name="Sun Y."/>
            <person name="Gao Y."/>
            <person name="Yu Y."/>
        </authorList>
    </citation>
    <scope>NUCLEOTIDE SEQUENCE [LARGE SCALE GENOMIC DNA]</scope>
    <source>
        <tissue evidence="13">Muscle</tissue>
    </source>
</reference>
<dbReference type="NCBIfam" id="TIGR00951">
    <property type="entry name" value="2A43"/>
    <property type="match status" value="1"/>
</dbReference>
<feature type="transmembrane region" description="Helical" evidence="11">
    <location>
        <begin position="293"/>
        <end position="310"/>
    </location>
</feature>
<evidence type="ECO:0000256" key="11">
    <source>
        <dbReference type="SAM" id="Phobius"/>
    </source>
</evidence>